<dbReference type="EMBL" id="CP017174">
    <property type="protein sequence ID" value="QDE72451.1"/>
    <property type="molecule type" value="Genomic_DNA"/>
</dbReference>
<organism evidence="1 2">
    <name type="scientific">Myxococcus xanthus</name>
    <dbReference type="NCBI Taxonomy" id="34"/>
    <lineage>
        <taxon>Bacteria</taxon>
        <taxon>Pseudomonadati</taxon>
        <taxon>Myxococcota</taxon>
        <taxon>Myxococcia</taxon>
        <taxon>Myxococcales</taxon>
        <taxon>Cystobacterineae</taxon>
        <taxon>Myxococcaceae</taxon>
        <taxon>Myxococcus</taxon>
    </lineage>
</organism>
<evidence type="ECO:0000313" key="1">
    <source>
        <dbReference type="EMBL" id="QDE72451.1"/>
    </source>
</evidence>
<gene>
    <name evidence="1" type="ORF">BHS09_15130</name>
</gene>
<dbReference type="Proteomes" id="UP000320179">
    <property type="component" value="Chromosome"/>
</dbReference>
<sequence>MPCFSAFPRTRLPMQLAQERWFRMRGSLKRFALHGAVLLAVAGLTGCGVVDEEGAASDGVSEEAALNTGCCTALPGTTQAFCDSIPQTPGRCNQVNQGTSCIWTCTGCCQALPGTAQSFCDSLPQTEGRCNQAWGGTACTWTC</sequence>
<dbReference type="AlphaFoldDB" id="A0AAE6G893"/>
<protein>
    <submittedName>
        <fullName evidence="1">Uncharacterized protein</fullName>
    </submittedName>
</protein>
<evidence type="ECO:0000313" key="2">
    <source>
        <dbReference type="Proteomes" id="UP000320179"/>
    </source>
</evidence>
<reference evidence="1 2" key="1">
    <citation type="journal article" date="2019" name="Science">
        <title>Social genes are selection hotspots in kin groups of a soil microbe.</title>
        <authorList>
            <person name="Wielgoss S."/>
            <person name="Wolfensberger R."/>
            <person name="Sun L."/>
            <person name="Fiegna F."/>
            <person name="Velicer G.J."/>
        </authorList>
    </citation>
    <scope>NUCLEOTIDE SEQUENCE [LARGE SCALE GENOMIC DNA]</scope>
    <source>
        <strain evidence="1 2">MC3.5.9c15</strain>
    </source>
</reference>
<accession>A0AAE6G893</accession>
<proteinExistence type="predicted"/>
<name>A0AAE6G893_MYXXA</name>